<gene>
    <name evidence="1" type="ORF">M9458_055426</name>
</gene>
<comment type="caution">
    <text evidence="1">The sequence shown here is derived from an EMBL/GenBank/DDBJ whole genome shotgun (WGS) entry which is preliminary data.</text>
</comment>
<protein>
    <submittedName>
        <fullName evidence="1">Uncharacterized protein</fullName>
    </submittedName>
</protein>
<keyword evidence="2" id="KW-1185">Reference proteome</keyword>
<feature type="non-terminal residue" evidence="1">
    <location>
        <position position="1"/>
    </location>
</feature>
<dbReference type="EMBL" id="JAMKFB020000485">
    <property type="protein sequence ID" value="KAL0149192.1"/>
    <property type="molecule type" value="Genomic_DNA"/>
</dbReference>
<reference evidence="1 2" key="1">
    <citation type="submission" date="2024-05" db="EMBL/GenBank/DDBJ databases">
        <title>Genome sequencing and assembly of Indian major carp, Cirrhinus mrigala (Hamilton, 1822).</title>
        <authorList>
            <person name="Mohindra V."/>
            <person name="Chowdhury L.M."/>
            <person name="Lal K."/>
            <person name="Jena J.K."/>
        </authorList>
    </citation>
    <scope>NUCLEOTIDE SEQUENCE [LARGE SCALE GENOMIC DNA]</scope>
    <source>
        <strain evidence="1">CM1030</strain>
        <tissue evidence="1">Blood</tissue>
    </source>
</reference>
<dbReference type="AlphaFoldDB" id="A0ABD0MGL2"/>
<proteinExistence type="predicted"/>
<evidence type="ECO:0000313" key="2">
    <source>
        <dbReference type="Proteomes" id="UP001529510"/>
    </source>
</evidence>
<evidence type="ECO:0000313" key="1">
    <source>
        <dbReference type="EMBL" id="KAL0149192.1"/>
    </source>
</evidence>
<accession>A0ABD0MGL2</accession>
<name>A0ABD0MGL2_CIRMR</name>
<sequence length="82" mass="9103">LCALRYGVFGQFTGQQQTHGGLDLSRCDGGALVVVSETRRFTGDALKDVVDSVANFFRWKVAKPHLKSRQMSLNDVIRSLAY</sequence>
<dbReference type="Proteomes" id="UP001529510">
    <property type="component" value="Unassembled WGS sequence"/>
</dbReference>
<organism evidence="1 2">
    <name type="scientific">Cirrhinus mrigala</name>
    <name type="common">Mrigala</name>
    <dbReference type="NCBI Taxonomy" id="683832"/>
    <lineage>
        <taxon>Eukaryota</taxon>
        <taxon>Metazoa</taxon>
        <taxon>Chordata</taxon>
        <taxon>Craniata</taxon>
        <taxon>Vertebrata</taxon>
        <taxon>Euteleostomi</taxon>
        <taxon>Actinopterygii</taxon>
        <taxon>Neopterygii</taxon>
        <taxon>Teleostei</taxon>
        <taxon>Ostariophysi</taxon>
        <taxon>Cypriniformes</taxon>
        <taxon>Cyprinidae</taxon>
        <taxon>Labeoninae</taxon>
        <taxon>Labeonini</taxon>
        <taxon>Cirrhinus</taxon>
    </lineage>
</organism>